<dbReference type="CDD" id="cd00190">
    <property type="entry name" value="Tryp_SPc"/>
    <property type="match status" value="1"/>
</dbReference>
<comment type="similarity">
    <text evidence="2">Belongs to the peptidase S1 family.</text>
</comment>
<evidence type="ECO:0000256" key="2">
    <source>
        <dbReference type="ARBA" id="ARBA00007664"/>
    </source>
</evidence>
<evidence type="ECO:0000256" key="9">
    <source>
        <dbReference type="ARBA" id="ARBA00055534"/>
    </source>
</evidence>
<comment type="function">
    <text evidence="9">Fibrinolytic activity; shows preferential cleavage of Arg-Gly bonds in all three fibrinogen chains. Contact with the caterpillars causes severe bleeding, due the anticoagulant effect of the protein.</text>
</comment>
<keyword evidence="8" id="KW-1199">Hemostasis impairing toxin</keyword>
<evidence type="ECO:0000256" key="12">
    <source>
        <dbReference type="SAM" id="SignalP"/>
    </source>
</evidence>
<organism evidence="14">
    <name type="scientific">Mamestra configurata</name>
    <name type="common">bertha armyworm</name>
    <dbReference type="NCBI Taxonomy" id="174822"/>
    <lineage>
        <taxon>Eukaryota</taxon>
        <taxon>Metazoa</taxon>
        <taxon>Ecdysozoa</taxon>
        <taxon>Arthropoda</taxon>
        <taxon>Hexapoda</taxon>
        <taxon>Insecta</taxon>
        <taxon>Pterygota</taxon>
        <taxon>Neoptera</taxon>
        <taxon>Endopterygota</taxon>
        <taxon>Lepidoptera</taxon>
        <taxon>Glossata</taxon>
        <taxon>Ditrysia</taxon>
        <taxon>Noctuoidea</taxon>
        <taxon>Noctuidae</taxon>
        <taxon>Noctuinae</taxon>
        <taxon>Hadenini</taxon>
        <taxon>Mamestra</taxon>
    </lineage>
</organism>
<dbReference type="Pfam" id="PF00089">
    <property type="entry name" value="Trypsin"/>
    <property type="match status" value="1"/>
</dbReference>
<protein>
    <submittedName>
        <fullName evidence="14">Serine protease 14</fullName>
    </submittedName>
</protein>
<dbReference type="Gene3D" id="2.40.10.10">
    <property type="entry name" value="Trypsin-like serine proteases"/>
    <property type="match status" value="1"/>
</dbReference>
<feature type="signal peptide" evidence="12">
    <location>
        <begin position="1"/>
        <end position="15"/>
    </location>
</feature>
<keyword evidence="3" id="KW-0800">Toxin</keyword>
<dbReference type="PROSITE" id="PS00134">
    <property type="entry name" value="TRYPSIN_HIS"/>
    <property type="match status" value="1"/>
</dbReference>
<dbReference type="PANTHER" id="PTHR24276">
    <property type="entry name" value="POLYSERASE-RELATED"/>
    <property type="match status" value="1"/>
</dbReference>
<evidence type="ECO:0000256" key="11">
    <source>
        <dbReference type="RuleBase" id="RU363034"/>
    </source>
</evidence>
<sequence>MRIIMLLALLGSALAVSRSTSRIVGGSTTNVETYPYMSNMQGIWDGLRWQHSCGGSLLTSTAVLSAAHCFYGDSEWQHRVVLGTSFAESGGSVHTVRRIIMHPEFIDLTKNADVAIVRLNNPAVFSSRVQVARIPGPNYNLADGADVTFVGWGRLESDDPKPSEELMHVQVNIINQELCAERYAYLQTQPLYEDWPDINSGMVCAGVLDVSGKGTCIGDSGGPLAHFGDIVVGIASWNFDCGDAFYPSVSARVSYFSNWIVANAN</sequence>
<dbReference type="InterPro" id="IPR001314">
    <property type="entry name" value="Peptidase_S1A"/>
</dbReference>
<keyword evidence="7" id="KW-1015">Disulfide bond</keyword>
<dbReference type="InterPro" id="IPR050430">
    <property type="entry name" value="Peptidase_S1"/>
</dbReference>
<accession>C9W8H2</accession>
<dbReference type="GO" id="GO:0004252">
    <property type="term" value="F:serine-type endopeptidase activity"/>
    <property type="evidence" value="ECO:0007669"/>
    <property type="project" value="InterPro"/>
</dbReference>
<keyword evidence="4 11" id="KW-0645">Protease</keyword>
<keyword evidence="6 11" id="KW-0720">Serine protease</keyword>
<dbReference type="MEROPS" id="S01.420"/>
<keyword evidence="10" id="KW-1205">Fibrinolytic toxin</keyword>
<comment type="subcellular location">
    <subcellularLocation>
        <location evidence="1">Secreted</location>
        <location evidence="1">Extracellular space</location>
    </subcellularLocation>
</comment>
<keyword evidence="5 11" id="KW-0378">Hydrolase</keyword>
<feature type="chain" id="PRO_5012067735" evidence="12">
    <location>
        <begin position="16"/>
        <end position="265"/>
    </location>
</feature>
<evidence type="ECO:0000256" key="3">
    <source>
        <dbReference type="ARBA" id="ARBA00022656"/>
    </source>
</evidence>
<dbReference type="PRINTS" id="PR00722">
    <property type="entry name" value="CHYMOTRYPSIN"/>
</dbReference>
<evidence type="ECO:0000259" key="13">
    <source>
        <dbReference type="PROSITE" id="PS50240"/>
    </source>
</evidence>
<dbReference type="AlphaFoldDB" id="C9W8H2"/>
<evidence type="ECO:0000313" key="14">
    <source>
        <dbReference type="EMBL" id="ACR15985.2"/>
    </source>
</evidence>
<dbReference type="InterPro" id="IPR043504">
    <property type="entry name" value="Peptidase_S1_PA_chymotrypsin"/>
</dbReference>
<keyword evidence="12" id="KW-0732">Signal</keyword>
<dbReference type="InterPro" id="IPR033116">
    <property type="entry name" value="TRYPSIN_SER"/>
</dbReference>
<gene>
    <name evidence="14" type="primary">SP14</name>
</gene>
<evidence type="ECO:0000256" key="1">
    <source>
        <dbReference type="ARBA" id="ARBA00004239"/>
    </source>
</evidence>
<dbReference type="PANTHER" id="PTHR24276:SF91">
    <property type="entry name" value="AT26814P-RELATED"/>
    <property type="match status" value="1"/>
</dbReference>
<evidence type="ECO:0000256" key="5">
    <source>
        <dbReference type="ARBA" id="ARBA00022801"/>
    </source>
</evidence>
<evidence type="ECO:0000256" key="8">
    <source>
        <dbReference type="ARBA" id="ARBA00023240"/>
    </source>
</evidence>
<dbReference type="InterPro" id="IPR009003">
    <property type="entry name" value="Peptidase_S1_PA"/>
</dbReference>
<evidence type="ECO:0000256" key="6">
    <source>
        <dbReference type="ARBA" id="ARBA00022825"/>
    </source>
</evidence>
<dbReference type="FunFam" id="2.40.10.10:FF:000068">
    <property type="entry name" value="transmembrane protease serine 2"/>
    <property type="match status" value="1"/>
</dbReference>
<dbReference type="SUPFAM" id="SSF50494">
    <property type="entry name" value="Trypsin-like serine proteases"/>
    <property type="match status" value="1"/>
</dbReference>
<dbReference type="EMBL" id="FJ205417">
    <property type="protein sequence ID" value="ACR15985.2"/>
    <property type="molecule type" value="mRNA"/>
</dbReference>
<dbReference type="SMART" id="SM00020">
    <property type="entry name" value="Tryp_SPc"/>
    <property type="match status" value="1"/>
</dbReference>
<feature type="domain" description="Peptidase S1" evidence="13">
    <location>
        <begin position="23"/>
        <end position="265"/>
    </location>
</feature>
<reference evidence="14" key="1">
    <citation type="journal article" date="2010" name="Arch. Insect Biochem. Physiol.">
        <title>Characterization of the Mamestra configurata (Lepidoptera: Noctuidae) larval midgut protease complement and adaptation to feeding on artificial diet, Brassica species, and protease inhibitor.</title>
        <authorList>
            <person name="Erlandson M.A."/>
            <person name="Hegedus D.D."/>
            <person name="Baldwin D."/>
            <person name="Noakes A."/>
            <person name="Toprak U."/>
        </authorList>
    </citation>
    <scope>NUCLEOTIDE SEQUENCE</scope>
</reference>
<name>C9W8H2_9NEOP</name>
<dbReference type="InterPro" id="IPR018114">
    <property type="entry name" value="TRYPSIN_HIS"/>
</dbReference>
<dbReference type="GO" id="GO:0005576">
    <property type="term" value="C:extracellular region"/>
    <property type="evidence" value="ECO:0007669"/>
    <property type="project" value="UniProtKB-SubCell"/>
</dbReference>
<dbReference type="PROSITE" id="PS00135">
    <property type="entry name" value="TRYPSIN_SER"/>
    <property type="match status" value="1"/>
</dbReference>
<evidence type="ECO:0000256" key="7">
    <source>
        <dbReference type="ARBA" id="ARBA00023157"/>
    </source>
</evidence>
<dbReference type="GO" id="GO:0006508">
    <property type="term" value="P:proteolysis"/>
    <property type="evidence" value="ECO:0007669"/>
    <property type="project" value="UniProtKB-KW"/>
</dbReference>
<dbReference type="GO" id="GO:0090729">
    <property type="term" value="F:toxin activity"/>
    <property type="evidence" value="ECO:0007669"/>
    <property type="project" value="UniProtKB-KW"/>
</dbReference>
<evidence type="ECO:0000256" key="4">
    <source>
        <dbReference type="ARBA" id="ARBA00022670"/>
    </source>
</evidence>
<dbReference type="PROSITE" id="PS50240">
    <property type="entry name" value="TRYPSIN_DOM"/>
    <property type="match status" value="1"/>
</dbReference>
<dbReference type="InterPro" id="IPR001254">
    <property type="entry name" value="Trypsin_dom"/>
</dbReference>
<evidence type="ECO:0000256" key="10">
    <source>
        <dbReference type="ARBA" id="ARBA00084094"/>
    </source>
</evidence>
<proteinExistence type="evidence at transcript level"/>